<feature type="compositionally biased region" description="Basic and acidic residues" evidence="1">
    <location>
        <begin position="122"/>
        <end position="134"/>
    </location>
</feature>
<evidence type="ECO:0000313" key="2">
    <source>
        <dbReference type="EMBL" id="ADC53962.1"/>
    </source>
</evidence>
<feature type="compositionally biased region" description="Low complexity" evidence="1">
    <location>
        <begin position="57"/>
        <end position="74"/>
    </location>
</feature>
<feature type="region of interest" description="Disordered" evidence="1">
    <location>
        <begin position="213"/>
        <end position="232"/>
    </location>
</feature>
<feature type="compositionally biased region" description="Basic and acidic residues" evidence="1">
    <location>
        <begin position="92"/>
        <end position="102"/>
    </location>
</feature>
<keyword evidence="3" id="KW-1185">Reference proteome</keyword>
<dbReference type="KEGG" id="vg:8797264"/>
<organism evidence="2 3">
    <name type="scientific">Pseudocowpox virus</name>
    <dbReference type="NCBI Taxonomy" id="129726"/>
    <lineage>
        <taxon>Viruses</taxon>
        <taxon>Varidnaviria</taxon>
        <taxon>Bamfordvirae</taxon>
        <taxon>Nucleocytoviricota</taxon>
        <taxon>Pokkesviricetes</taxon>
        <taxon>Chitovirales</taxon>
        <taxon>Poxviridae</taxon>
        <taxon>Chordopoxvirinae</taxon>
        <taxon>Parapoxvirus</taxon>
        <taxon>Parapoxvirus pseudocowpox</taxon>
    </lineage>
</organism>
<reference evidence="2 3" key="1">
    <citation type="journal article" date="2010" name="J. Gen. Virol.">
        <title>The genome of pseudocowpoxvirus: comparison of a reindeer isolate and a reference strain.</title>
        <authorList>
            <person name="Hautaniemi M."/>
            <person name="Ueda N."/>
            <person name="Tuimala J."/>
            <person name="Mercer A.A."/>
            <person name="Lahdenpera J."/>
            <person name="McInnes C.J."/>
        </authorList>
    </citation>
    <scope>NUCLEOTIDE SEQUENCE [LARGE SCALE GENOMIC DNA]</scope>
    <source>
        <strain evidence="2">VR634</strain>
    </source>
</reference>
<protein>
    <submittedName>
        <fullName evidence="2">Late transcription factor VLTF4</fullName>
    </submittedName>
</protein>
<sequence length="232" mass="25243">MSSWRLKMSKCTGTSGVQTLEDLRNRLRTEAMCGNDCEEPRDDLFPNGEECLDIDGPPCEQVEQEIQQEQLPVPEHVPVPTKTPAKRRTTKKEKTEKTEKAKSAKAVQKLCPPADDEDKPEDEPKSDDIEHTYESGDAEGGASGRSPSDLDNLDEMDDSDLMLAFSTILADFKDLTHRVKCLSTVLTDVQAAGVRRSFSALGKALNEAAAIASTGAKPAAAPRKKKAAASKK</sequence>
<dbReference type="EMBL" id="GQ329670">
    <property type="protein sequence ID" value="ADC53962.1"/>
    <property type="molecule type" value="Genomic_DNA"/>
</dbReference>
<accession>D3IZK8</accession>
<evidence type="ECO:0000313" key="3">
    <source>
        <dbReference type="Proteomes" id="UP000117145"/>
    </source>
</evidence>
<dbReference type="InterPro" id="IPR004966">
    <property type="entry name" value="Pox_Ag35"/>
</dbReference>
<dbReference type="Pfam" id="PF03286">
    <property type="entry name" value="Pox_Ag35"/>
    <property type="match status" value="1"/>
</dbReference>
<dbReference type="GeneID" id="8797264"/>
<dbReference type="OrthoDB" id="25361at10239"/>
<dbReference type="GO" id="GO:0019031">
    <property type="term" value="C:viral envelope"/>
    <property type="evidence" value="ECO:0007669"/>
    <property type="project" value="InterPro"/>
</dbReference>
<feature type="compositionally biased region" description="Basic residues" evidence="1">
    <location>
        <begin position="222"/>
        <end position="232"/>
    </location>
</feature>
<dbReference type="Proteomes" id="UP000117145">
    <property type="component" value="Segment"/>
</dbReference>
<dbReference type="RefSeq" id="YP_003457366.1">
    <property type="nucleotide sequence ID" value="NC_013804.1"/>
</dbReference>
<proteinExistence type="predicted"/>
<evidence type="ECO:0000256" key="1">
    <source>
        <dbReference type="SAM" id="MobiDB-lite"/>
    </source>
</evidence>
<name>D3IZK8_9POXV</name>
<feature type="region of interest" description="Disordered" evidence="1">
    <location>
        <begin position="44"/>
        <end position="155"/>
    </location>
</feature>